<evidence type="ECO:0000313" key="2">
    <source>
        <dbReference type="EnsemblMetazoa" id="Aqu2.1.28754_001"/>
    </source>
</evidence>
<accession>A0A1X7UML3</accession>
<keyword evidence="1" id="KW-1133">Transmembrane helix</keyword>
<dbReference type="InParanoid" id="A0A1X7UML3"/>
<reference evidence="2" key="1">
    <citation type="submission" date="2017-05" db="UniProtKB">
        <authorList>
            <consortium name="EnsemblMetazoa"/>
        </authorList>
    </citation>
    <scope>IDENTIFICATION</scope>
</reference>
<sequence length="53" mass="5936">MVHMLFLINKRPDSGPGRVVNMGLYEGGRPFIIVPSVIGYSVVLMLKCLFLTR</sequence>
<dbReference type="AlphaFoldDB" id="A0A1X7UML3"/>
<feature type="transmembrane region" description="Helical" evidence="1">
    <location>
        <begin position="31"/>
        <end position="50"/>
    </location>
</feature>
<proteinExistence type="predicted"/>
<keyword evidence="1" id="KW-0812">Transmembrane</keyword>
<keyword evidence="1" id="KW-0472">Membrane</keyword>
<dbReference type="EnsemblMetazoa" id="Aqu2.1.28754_001">
    <property type="protein sequence ID" value="Aqu2.1.28754_001"/>
    <property type="gene ID" value="Aqu2.1.28754"/>
</dbReference>
<protein>
    <submittedName>
        <fullName evidence="2">Uncharacterized protein</fullName>
    </submittedName>
</protein>
<organism evidence="2">
    <name type="scientific">Amphimedon queenslandica</name>
    <name type="common">Sponge</name>
    <dbReference type="NCBI Taxonomy" id="400682"/>
    <lineage>
        <taxon>Eukaryota</taxon>
        <taxon>Metazoa</taxon>
        <taxon>Porifera</taxon>
        <taxon>Demospongiae</taxon>
        <taxon>Heteroscleromorpha</taxon>
        <taxon>Haplosclerida</taxon>
        <taxon>Niphatidae</taxon>
        <taxon>Amphimedon</taxon>
    </lineage>
</organism>
<name>A0A1X7UML3_AMPQE</name>
<evidence type="ECO:0000256" key="1">
    <source>
        <dbReference type="SAM" id="Phobius"/>
    </source>
</evidence>